<dbReference type="InterPro" id="IPR032466">
    <property type="entry name" value="Metal_Hydrolase"/>
</dbReference>
<dbReference type="PANTHER" id="PTHR43569:SF2">
    <property type="entry name" value="AMIDOHYDROLASE-RELATED DOMAIN-CONTAINING PROTEIN"/>
    <property type="match status" value="1"/>
</dbReference>
<dbReference type="InterPro" id="IPR006680">
    <property type="entry name" value="Amidohydro-rel"/>
</dbReference>
<evidence type="ECO:0000313" key="3">
    <source>
        <dbReference type="EMBL" id="MCZ2720988.1"/>
    </source>
</evidence>
<dbReference type="InterPro" id="IPR052350">
    <property type="entry name" value="Metallo-dep_Lactonases"/>
</dbReference>
<evidence type="ECO:0000259" key="2">
    <source>
        <dbReference type="Pfam" id="PF04909"/>
    </source>
</evidence>
<dbReference type="Proteomes" id="UP001149719">
    <property type="component" value="Unassembled WGS sequence"/>
</dbReference>
<dbReference type="EMBL" id="JAPUBN010000011">
    <property type="protein sequence ID" value="MCZ2720988.1"/>
    <property type="molecule type" value="Genomic_DNA"/>
</dbReference>
<protein>
    <submittedName>
        <fullName evidence="3">Amidohydrolase family protein</fullName>
    </submittedName>
</protein>
<comment type="similarity">
    <text evidence="1">Belongs to the metallo-dependent hydrolases superfamily.</text>
</comment>
<gene>
    <name evidence="3" type="ORF">O1D97_04825</name>
</gene>
<evidence type="ECO:0000313" key="4">
    <source>
        <dbReference type="Proteomes" id="UP001149719"/>
    </source>
</evidence>
<proteinExistence type="inferred from homology"/>
<feature type="domain" description="Amidohydrolase-related" evidence="2">
    <location>
        <begin position="7"/>
        <end position="286"/>
    </location>
</feature>
<dbReference type="PANTHER" id="PTHR43569">
    <property type="entry name" value="AMIDOHYDROLASE"/>
    <property type="match status" value="1"/>
</dbReference>
<keyword evidence="4" id="KW-1185">Reference proteome</keyword>
<accession>A0ABT4JRN1</accession>
<reference evidence="3" key="1">
    <citation type="submission" date="2022-12" db="EMBL/GenBank/DDBJ databases">
        <title>Marinomonas 15G1-11 sp. nov, isolated from marine algae.</title>
        <authorList>
            <person name="Butt M."/>
            <person name="Choi D.G."/>
            <person name="Kim J.M."/>
            <person name="Lee J.K."/>
            <person name="Baek J.H."/>
            <person name="Jeon C.O."/>
        </authorList>
    </citation>
    <scope>NUCLEOTIDE SEQUENCE</scope>
    <source>
        <strain evidence="3">15G1-11</strain>
    </source>
</reference>
<evidence type="ECO:0000256" key="1">
    <source>
        <dbReference type="ARBA" id="ARBA00038310"/>
    </source>
</evidence>
<sequence length="287" mass="33046">MKTAIRIDSHQHFWQYNKQEFDWLDVSMAPLQRDFLPTDLKPSLETQKMDGCVAVQARQTYEETLWLLSLADQYPWIKGVVGWIDLRANDLADQLNELKKYTALKGFRHVLQGEAEPEFMLAKDFLAGLQMIAERGYCYDILVTQDQLPEVIKLVDRLPIMPLVIDHLAKPLIKEGRHSMSGKTAWHDWCHHMDSLSQLEHVHCKLSGMVTEADWQSWTAEQLFPYFEKVIDCFGPERVMFGSDWPVCQVAASYQQVVSLTECALEALCPESKNQIMGSNASKFYSL</sequence>
<dbReference type="SUPFAM" id="SSF51556">
    <property type="entry name" value="Metallo-dependent hydrolases"/>
    <property type="match status" value="1"/>
</dbReference>
<name>A0ABT4JRN1_9GAMM</name>
<dbReference type="Pfam" id="PF04909">
    <property type="entry name" value="Amidohydro_2"/>
    <property type="match status" value="1"/>
</dbReference>
<comment type="caution">
    <text evidence="3">The sequence shown here is derived from an EMBL/GenBank/DDBJ whole genome shotgun (WGS) entry which is preliminary data.</text>
</comment>
<organism evidence="3 4">
    <name type="scientific">Marinomonas phaeophyticola</name>
    <dbReference type="NCBI Taxonomy" id="3004091"/>
    <lineage>
        <taxon>Bacteria</taxon>
        <taxon>Pseudomonadati</taxon>
        <taxon>Pseudomonadota</taxon>
        <taxon>Gammaproteobacteria</taxon>
        <taxon>Oceanospirillales</taxon>
        <taxon>Oceanospirillaceae</taxon>
        <taxon>Marinomonas</taxon>
    </lineage>
</organism>
<dbReference type="RefSeq" id="WP_269123312.1">
    <property type="nucleotide sequence ID" value="NZ_JAPUBN010000011.1"/>
</dbReference>
<dbReference type="Gene3D" id="3.20.20.140">
    <property type="entry name" value="Metal-dependent hydrolases"/>
    <property type="match status" value="1"/>
</dbReference>